<proteinExistence type="predicted"/>
<dbReference type="Proteomes" id="UP000016160">
    <property type="component" value="Chromosome"/>
</dbReference>
<dbReference type="eggNOG" id="COG1595">
    <property type="taxonomic scope" value="Bacteria"/>
</dbReference>
<dbReference type="EMBL" id="HG315671">
    <property type="protein sequence ID" value="CDF80136.1"/>
    <property type="molecule type" value="Genomic_DNA"/>
</dbReference>
<dbReference type="HOGENOM" id="CLU_1209134_0_0_10"/>
<reference evidence="1 2" key="1">
    <citation type="journal article" date="2013" name="Appl. Environ. Microbiol.">
        <title>The genome of the alga-associated marine flavobacterium Formosa agariphila KMM 3901T reveals a broad potential for degradation of algal polysaccharides.</title>
        <authorList>
            <person name="Mann A.J."/>
            <person name="Hahnke R.L."/>
            <person name="Huang S."/>
            <person name="Werner J."/>
            <person name="Xing P."/>
            <person name="Barbeyron T."/>
            <person name="Huettel B."/>
            <person name="Stueber K."/>
            <person name="Reinhardt R."/>
            <person name="Harder J."/>
            <person name="Gloeckner F.O."/>
            <person name="Amann R.I."/>
            <person name="Teeling H."/>
        </authorList>
    </citation>
    <scope>NUCLEOTIDE SEQUENCE [LARGE SCALE GENOMIC DNA]</scope>
    <source>
        <strain evidence="2">DSM 15362 / KCTC 12365 / LMG 23005 / KMM 3901</strain>
    </source>
</reference>
<protein>
    <submittedName>
        <fullName evidence="1">Uncharacterized protein</fullName>
    </submittedName>
</protein>
<evidence type="ECO:0000313" key="2">
    <source>
        <dbReference type="Proteomes" id="UP000016160"/>
    </source>
</evidence>
<dbReference type="AlphaFoldDB" id="T2KNV8"/>
<evidence type="ECO:0000313" key="1">
    <source>
        <dbReference type="EMBL" id="CDF80136.1"/>
    </source>
</evidence>
<organism evidence="1 2">
    <name type="scientific">Formosa agariphila (strain DSM 15362 / KCTC 12365 / LMG 23005 / KMM 3901 / M-2Alg 35-1)</name>
    <dbReference type="NCBI Taxonomy" id="1347342"/>
    <lineage>
        <taxon>Bacteria</taxon>
        <taxon>Pseudomonadati</taxon>
        <taxon>Bacteroidota</taxon>
        <taxon>Flavobacteriia</taxon>
        <taxon>Flavobacteriales</taxon>
        <taxon>Flavobacteriaceae</taxon>
        <taxon>Formosa</taxon>
    </lineage>
</organism>
<accession>T2KNV8</accession>
<dbReference type="STRING" id="1347342.BN863_24240"/>
<gene>
    <name evidence="1" type="ORF">BN863_24240</name>
</gene>
<dbReference type="RefSeq" id="WP_038530957.1">
    <property type="nucleotide sequence ID" value="NZ_HG315671.1"/>
</dbReference>
<keyword evidence="2" id="KW-1185">Reference proteome</keyword>
<sequence length="230" mass="26964">MKTQEQINADTTQDNFNKKVLSITSSLHPYVKHRLHIAESVGILPKNLYHPNGVIDDCIIRLYEKGYDADMPAQDIKIKLFRIIDIYLEELFLKEGHHQNTISTNTFLQEELSRLDEPYSIDGDMDFVMMDELDDISYKQNKKEKEVFLYDENNQKIINALDLGNLQPSTNRSIVSKFYGWLPFRISNVVDLYVVANLPYEDISRIKKIEISRIENILVNVKKRFRKHLV</sequence>
<dbReference type="OrthoDB" id="1226308at2"/>
<name>T2KNV8_FORAG</name>
<dbReference type="PATRIC" id="fig|1347342.6.peg.2438"/>